<dbReference type="EMBL" id="AONC01000009">
    <property type="protein sequence ID" value="EXJ16600.1"/>
    <property type="molecule type" value="Genomic_DNA"/>
</dbReference>
<evidence type="ECO:0000256" key="2">
    <source>
        <dbReference type="SAM" id="SignalP"/>
    </source>
</evidence>
<reference evidence="3 4" key="1">
    <citation type="submission" date="2012-11" db="EMBL/GenBank/DDBJ databases">
        <title>Genome assembly of Thiorhodococcus sp. AK35.</title>
        <authorList>
            <person name="Nupur N."/>
            <person name="Khatri I."/>
            <person name="Subramanian S."/>
            <person name="Pinnaka A."/>
        </authorList>
    </citation>
    <scope>NUCLEOTIDE SEQUENCE [LARGE SCALE GENOMIC DNA]</scope>
    <source>
        <strain evidence="3 4">AK35</strain>
    </source>
</reference>
<feature type="signal peptide" evidence="2">
    <location>
        <begin position="1"/>
        <end position="26"/>
    </location>
</feature>
<evidence type="ECO:0000313" key="4">
    <source>
        <dbReference type="Proteomes" id="UP000019460"/>
    </source>
</evidence>
<feature type="chain" id="PRO_5004930972" description="SoxXA-binding protein SoxK" evidence="2">
    <location>
        <begin position="27"/>
        <end position="186"/>
    </location>
</feature>
<keyword evidence="2" id="KW-0732">Signal</keyword>
<keyword evidence="4" id="KW-1185">Reference proteome</keyword>
<dbReference type="eggNOG" id="ENOG5031HCK">
    <property type="taxonomic scope" value="Bacteria"/>
</dbReference>
<sequence length="186" mass="20244">MKNRQHSVAAILTALILAVPMTSAWATHRNDAEQAIAEAKAAHEKAAEANAASDETANMIEQAEGLMPSRQFTKAREIANKAKQQDTFAYEQATGAAKTDETAASEAERAIAAAEQARKKAASVDGEWRDTAKMIGEAESLAKSGKYREATDLAEKARRQGELGYDQAMHEKDADFPSYVTSWRQE</sequence>
<accession>W9W1X8</accession>
<dbReference type="Proteomes" id="UP000019460">
    <property type="component" value="Unassembled WGS sequence"/>
</dbReference>
<evidence type="ECO:0008006" key="5">
    <source>
        <dbReference type="Google" id="ProtNLM"/>
    </source>
</evidence>
<dbReference type="RefSeq" id="WP_043749321.1">
    <property type="nucleotide sequence ID" value="NZ_AONC01000009.1"/>
</dbReference>
<dbReference type="AlphaFoldDB" id="W9W1X8"/>
<comment type="caution">
    <text evidence="3">The sequence shown here is derived from an EMBL/GenBank/DDBJ whole genome shotgun (WGS) entry which is preliminary data.</text>
</comment>
<evidence type="ECO:0000313" key="3">
    <source>
        <dbReference type="EMBL" id="EXJ16600.1"/>
    </source>
</evidence>
<feature type="coiled-coil region" evidence="1">
    <location>
        <begin position="97"/>
        <end position="124"/>
    </location>
</feature>
<organism evidence="3 4">
    <name type="scientific">Imhoffiella purpurea</name>
    <dbReference type="NCBI Taxonomy" id="1249627"/>
    <lineage>
        <taxon>Bacteria</taxon>
        <taxon>Pseudomonadati</taxon>
        <taxon>Pseudomonadota</taxon>
        <taxon>Gammaproteobacteria</taxon>
        <taxon>Chromatiales</taxon>
        <taxon>Chromatiaceae</taxon>
        <taxon>Imhoffiella</taxon>
    </lineage>
</organism>
<proteinExistence type="predicted"/>
<evidence type="ECO:0000256" key="1">
    <source>
        <dbReference type="SAM" id="Coils"/>
    </source>
</evidence>
<protein>
    <recommendedName>
        <fullName evidence="5">SoxXA-binding protein SoxK</fullName>
    </recommendedName>
</protein>
<keyword evidence="1" id="KW-0175">Coiled coil</keyword>
<dbReference type="STRING" id="1249627.D779_4153"/>
<gene>
    <name evidence="3" type="ORF">D779_4153</name>
</gene>
<dbReference type="OrthoDB" id="5768779at2"/>
<name>W9W1X8_9GAMM</name>